<evidence type="ECO:0000313" key="5">
    <source>
        <dbReference type="EMBL" id="KNF09861.1"/>
    </source>
</evidence>
<protein>
    <submittedName>
        <fullName evidence="5">Type IV pilus assembly protein TapB</fullName>
    </submittedName>
</protein>
<dbReference type="Gene3D" id="3.40.50.300">
    <property type="entry name" value="P-loop containing nucleotide triphosphate hydrolases"/>
    <property type="match status" value="1"/>
</dbReference>
<evidence type="ECO:0000259" key="4">
    <source>
        <dbReference type="PROSITE" id="PS00662"/>
    </source>
</evidence>
<dbReference type="STRING" id="1503.CLPU_1c00260"/>
<evidence type="ECO:0000256" key="2">
    <source>
        <dbReference type="ARBA" id="ARBA00022741"/>
    </source>
</evidence>
<comment type="similarity">
    <text evidence="1">Belongs to the GSP E family.</text>
</comment>
<dbReference type="PANTHER" id="PTHR30258:SF1">
    <property type="entry name" value="PROTEIN TRANSPORT PROTEIN HOFB HOMOLOG"/>
    <property type="match status" value="1"/>
</dbReference>
<dbReference type="Gene3D" id="3.30.450.90">
    <property type="match status" value="1"/>
</dbReference>
<dbReference type="SUPFAM" id="SSF160246">
    <property type="entry name" value="EspE N-terminal domain-like"/>
    <property type="match status" value="1"/>
</dbReference>
<dbReference type="GO" id="GO:0016887">
    <property type="term" value="F:ATP hydrolysis activity"/>
    <property type="evidence" value="ECO:0007669"/>
    <property type="project" value="TreeGrafter"/>
</dbReference>
<dbReference type="InterPro" id="IPR037257">
    <property type="entry name" value="T2SS_E_N_sf"/>
</dbReference>
<dbReference type="SUPFAM" id="SSF52540">
    <property type="entry name" value="P-loop containing nucleoside triphosphate hydrolases"/>
    <property type="match status" value="1"/>
</dbReference>
<dbReference type="Gene3D" id="3.30.300.160">
    <property type="entry name" value="Type II secretion system, protein E, N-terminal domain"/>
    <property type="match status" value="1"/>
</dbReference>
<dbReference type="PATRIC" id="fig|1503.3.peg.893"/>
<dbReference type="PANTHER" id="PTHR30258">
    <property type="entry name" value="TYPE II SECRETION SYSTEM PROTEIN GSPE-RELATED"/>
    <property type="match status" value="1"/>
</dbReference>
<sequence length="505" mass="57806">MKNISDPKCTEFKLKNNRIDNSLMRLIPEELIKKNLVIPLKKEKDKLLIGLEDPTDLFIIDKISKLVNMDVESIRLPKGELLSIIEEYYEKSIFEKEIKGYTDEYITENNSYLEYEKDDTLGSGPIAKMIDSIVKQAIESRATDIHIEPFDKFIKVRFRVDGLLRRAIDLPPTTYSGIITRIKIMSKLNIAEKRIPQDGRMEIKTENCIFDLRISTLPTIHGEKICIRILDRKYLFSSKHNLGFLDENLERFNDLIEHTKGLLLTVGPTGVGKSTTMYTILNEINKEYKNIITIEDPVEYKLDDINQVQVNNKAGVTFSTGLKSILRQDPDIIMVGEIRDTETAQLAIRASMTGHLVLSTLHTNDAPLTIARLIDMGIEPYLISSSLIGVISQRLVRKICNHCKKSYIPNEYEQEILNVDASNLLYRGNGCDKCKNTGYLGRTAIHEIMLINDEIRKLIDGNKSIEKIRDKLCEKGMTTMIQNCKRLLFKGVTSLEEYLNLLHTF</sequence>
<dbReference type="GO" id="GO:0005524">
    <property type="term" value="F:ATP binding"/>
    <property type="evidence" value="ECO:0007669"/>
    <property type="project" value="UniProtKB-KW"/>
</dbReference>
<organism evidence="5 6">
    <name type="scientific">Gottschalkia purinilytica</name>
    <name type="common">Clostridium purinilyticum</name>
    <dbReference type="NCBI Taxonomy" id="1503"/>
    <lineage>
        <taxon>Bacteria</taxon>
        <taxon>Bacillati</taxon>
        <taxon>Bacillota</taxon>
        <taxon>Tissierellia</taxon>
        <taxon>Tissierellales</taxon>
        <taxon>Gottschalkiaceae</taxon>
        <taxon>Gottschalkia</taxon>
    </lineage>
</organism>
<dbReference type="CDD" id="cd01129">
    <property type="entry name" value="PulE-GspE-like"/>
    <property type="match status" value="1"/>
</dbReference>
<dbReference type="OrthoDB" id="9808272at2"/>
<dbReference type="AlphaFoldDB" id="A0A0L0WEJ8"/>
<keyword evidence="6" id="KW-1185">Reference proteome</keyword>
<comment type="caution">
    <text evidence="5">The sequence shown here is derived from an EMBL/GenBank/DDBJ whole genome shotgun (WGS) entry which is preliminary data.</text>
</comment>
<keyword evidence="3" id="KW-0067">ATP-binding</keyword>
<name>A0A0L0WEJ8_GOTPU</name>
<accession>A0A0L0WEJ8</accession>
<dbReference type="InterPro" id="IPR001482">
    <property type="entry name" value="T2SS/T4SS_dom"/>
</dbReference>
<keyword evidence="2" id="KW-0547">Nucleotide-binding</keyword>
<dbReference type="Pfam" id="PF00437">
    <property type="entry name" value="T2SSE"/>
    <property type="match status" value="1"/>
</dbReference>
<feature type="domain" description="Bacterial type II secretion system protein E" evidence="4">
    <location>
        <begin position="326"/>
        <end position="340"/>
    </location>
</feature>
<evidence type="ECO:0000313" key="6">
    <source>
        <dbReference type="Proteomes" id="UP000037267"/>
    </source>
</evidence>
<dbReference type="InterPro" id="IPR007831">
    <property type="entry name" value="T2SS_GspE_N"/>
</dbReference>
<dbReference type="GO" id="GO:0005886">
    <property type="term" value="C:plasma membrane"/>
    <property type="evidence" value="ECO:0007669"/>
    <property type="project" value="TreeGrafter"/>
</dbReference>
<reference evidence="6" key="1">
    <citation type="submission" date="2015-07" db="EMBL/GenBank/DDBJ databases">
        <title>Draft genome sequence of the purine-degrading Gottschalkia purinilyticum DSM 1384 (formerly Clostridium purinilyticum).</title>
        <authorList>
            <person name="Poehlein A."/>
            <person name="Schiel-Bengelsdorf B."/>
            <person name="Bengelsdorf F.R."/>
            <person name="Daniel R."/>
            <person name="Duerre P."/>
        </authorList>
    </citation>
    <scope>NUCLEOTIDE SEQUENCE [LARGE SCALE GENOMIC DNA]</scope>
    <source>
        <strain evidence="6">DSM 1384</strain>
    </source>
</reference>
<dbReference type="PROSITE" id="PS00662">
    <property type="entry name" value="T2SP_E"/>
    <property type="match status" value="1"/>
</dbReference>
<dbReference type="Pfam" id="PF05157">
    <property type="entry name" value="MshEN"/>
    <property type="match status" value="1"/>
</dbReference>
<dbReference type="InterPro" id="IPR027417">
    <property type="entry name" value="P-loop_NTPase"/>
</dbReference>
<gene>
    <name evidence="5" type="primary">tapB</name>
    <name evidence="5" type="ORF">CLPU_1c00260</name>
</gene>
<proteinExistence type="inferred from homology"/>
<dbReference type="FunFam" id="3.40.50.300:FF:000398">
    <property type="entry name" value="Type IV pilus assembly ATPase PilB"/>
    <property type="match status" value="1"/>
</dbReference>
<dbReference type="Proteomes" id="UP000037267">
    <property type="component" value="Unassembled WGS sequence"/>
</dbReference>
<dbReference type="RefSeq" id="WP_050353608.1">
    <property type="nucleotide sequence ID" value="NZ_LGSS01000001.1"/>
</dbReference>
<evidence type="ECO:0000256" key="1">
    <source>
        <dbReference type="ARBA" id="ARBA00006611"/>
    </source>
</evidence>
<evidence type="ECO:0000256" key="3">
    <source>
        <dbReference type="ARBA" id="ARBA00022840"/>
    </source>
</evidence>
<dbReference type="EMBL" id="LGSS01000001">
    <property type="protein sequence ID" value="KNF09861.1"/>
    <property type="molecule type" value="Genomic_DNA"/>
</dbReference>